<dbReference type="NCBIfam" id="TIGR01427">
    <property type="entry name" value="PTS_IIC_fructo"/>
    <property type="match status" value="1"/>
</dbReference>
<dbReference type="InterPro" id="IPR003353">
    <property type="entry name" value="PTS_IIB_fruc"/>
</dbReference>
<dbReference type="Gene3D" id="3.40.50.2300">
    <property type="match status" value="1"/>
</dbReference>
<dbReference type="FunFam" id="3.40.930.10:FF:000009">
    <property type="entry name" value="PTS system, fructose specific IIABC component"/>
    <property type="match status" value="1"/>
</dbReference>
<dbReference type="SUPFAM" id="SSF52794">
    <property type="entry name" value="PTS system IIB component-like"/>
    <property type="match status" value="1"/>
</dbReference>
<evidence type="ECO:0000313" key="18">
    <source>
        <dbReference type="Proteomes" id="UP000321157"/>
    </source>
</evidence>
<keyword evidence="4" id="KW-1003">Cell membrane</keyword>
<comment type="caution">
    <text evidence="17">The sequence shown here is derived from an EMBL/GenBank/DDBJ whole genome shotgun (WGS) entry which is preliminary data.</text>
</comment>
<dbReference type="PROSITE" id="PS51099">
    <property type="entry name" value="PTS_EIIB_TYPE_2"/>
    <property type="match status" value="1"/>
</dbReference>
<evidence type="ECO:0000256" key="7">
    <source>
        <dbReference type="ARBA" id="ARBA00022679"/>
    </source>
</evidence>
<dbReference type="GO" id="GO:0009401">
    <property type="term" value="P:phosphoenolpyruvate-dependent sugar phosphotransferase system"/>
    <property type="evidence" value="ECO:0007669"/>
    <property type="project" value="UniProtKB-KW"/>
</dbReference>
<dbReference type="InterPro" id="IPR002178">
    <property type="entry name" value="PTS_EIIA_type-2_dom"/>
</dbReference>
<dbReference type="InterPro" id="IPR006327">
    <property type="entry name" value="PTS_IIC_fruc"/>
</dbReference>
<dbReference type="GO" id="GO:0005886">
    <property type="term" value="C:plasma membrane"/>
    <property type="evidence" value="ECO:0007669"/>
    <property type="project" value="UniProtKB-SubCell"/>
</dbReference>
<keyword evidence="18" id="KW-1185">Reference proteome</keyword>
<keyword evidence="8" id="KW-0598">Phosphotransferase system</keyword>
<dbReference type="InterPro" id="IPR036095">
    <property type="entry name" value="PTS_EIIB-like_sf"/>
</dbReference>
<feature type="transmembrane region" description="Helical" evidence="13">
    <location>
        <begin position="388"/>
        <end position="413"/>
    </location>
</feature>
<comment type="subcellular location">
    <subcellularLocation>
        <location evidence="1">Cell inner membrane</location>
        <topology evidence="1">Multi-pass membrane protein</topology>
    </subcellularLocation>
    <subcellularLocation>
        <location evidence="2">Cytoplasm</location>
    </subcellularLocation>
</comment>
<dbReference type="GO" id="GO:0005351">
    <property type="term" value="F:carbohydrate:proton symporter activity"/>
    <property type="evidence" value="ECO:0007669"/>
    <property type="project" value="InterPro"/>
</dbReference>
<dbReference type="InterPro" id="IPR050864">
    <property type="entry name" value="Bacterial_PTS_Sugar_Transport"/>
</dbReference>
<feature type="region of interest" description="Disordered" evidence="12">
    <location>
        <begin position="151"/>
        <end position="178"/>
    </location>
</feature>
<keyword evidence="6" id="KW-0762">Sugar transport</keyword>
<evidence type="ECO:0000256" key="10">
    <source>
        <dbReference type="ARBA" id="ARBA00022989"/>
    </source>
</evidence>
<dbReference type="PROSITE" id="PS51104">
    <property type="entry name" value="PTS_EIIC_TYPE_2"/>
    <property type="match status" value="1"/>
</dbReference>
<evidence type="ECO:0000256" key="4">
    <source>
        <dbReference type="ARBA" id="ARBA00022475"/>
    </source>
</evidence>
<dbReference type="Proteomes" id="UP000321157">
    <property type="component" value="Unassembled WGS sequence"/>
</dbReference>
<dbReference type="InterPro" id="IPR003501">
    <property type="entry name" value="PTS_EIIB_2/3"/>
</dbReference>
<dbReference type="RefSeq" id="WP_146811364.1">
    <property type="nucleotide sequence ID" value="NZ_BJXX01000154.1"/>
</dbReference>
<feature type="transmembrane region" description="Helical" evidence="13">
    <location>
        <begin position="433"/>
        <end position="452"/>
    </location>
</feature>
<feature type="transmembrane region" description="Helical" evidence="13">
    <location>
        <begin position="315"/>
        <end position="337"/>
    </location>
</feature>
<gene>
    <name evidence="17" type="primary">fruA</name>
    <name evidence="17" type="ORF">ADA01nite_33130</name>
</gene>
<feature type="transmembrane region" description="Helical" evidence="13">
    <location>
        <begin position="357"/>
        <end position="376"/>
    </location>
</feature>
<evidence type="ECO:0000256" key="11">
    <source>
        <dbReference type="ARBA" id="ARBA00023136"/>
    </source>
</evidence>
<keyword evidence="9 13" id="KW-0812">Transmembrane</keyword>
<keyword evidence="10 13" id="KW-1133">Transmembrane helix</keyword>
<dbReference type="SUPFAM" id="SSF55804">
    <property type="entry name" value="Phoshotransferase/anion transport protein"/>
    <property type="match status" value="1"/>
</dbReference>
<dbReference type="Pfam" id="PF02378">
    <property type="entry name" value="PTS_EIIC"/>
    <property type="match status" value="1"/>
</dbReference>
<dbReference type="PANTHER" id="PTHR30505">
    <property type="entry name" value="FRUCTOSE-LIKE PERMEASE"/>
    <property type="match status" value="1"/>
</dbReference>
<evidence type="ECO:0000259" key="16">
    <source>
        <dbReference type="PROSITE" id="PS51104"/>
    </source>
</evidence>
<dbReference type="NCBIfam" id="TIGR00829">
    <property type="entry name" value="FRU"/>
    <property type="match status" value="1"/>
</dbReference>
<keyword evidence="7" id="KW-0808">Transferase</keyword>
<dbReference type="InterPro" id="IPR016152">
    <property type="entry name" value="PTrfase/Anion_transptr"/>
</dbReference>
<name>A0A511VE58_9BACL</name>
<keyword evidence="5" id="KW-0597">Phosphoprotein</keyword>
<accession>A0A511VE58</accession>
<dbReference type="Pfam" id="PF00359">
    <property type="entry name" value="PTS_EIIA_2"/>
    <property type="match status" value="1"/>
</dbReference>
<evidence type="ECO:0000259" key="14">
    <source>
        <dbReference type="PROSITE" id="PS51094"/>
    </source>
</evidence>
<dbReference type="GO" id="GO:0005737">
    <property type="term" value="C:cytoplasm"/>
    <property type="evidence" value="ECO:0007669"/>
    <property type="project" value="UniProtKB-SubCell"/>
</dbReference>
<dbReference type="PROSITE" id="PS51094">
    <property type="entry name" value="PTS_EIIA_TYPE_2"/>
    <property type="match status" value="1"/>
</dbReference>
<dbReference type="InterPro" id="IPR004715">
    <property type="entry name" value="PTS_IIA_fruc"/>
</dbReference>
<dbReference type="Pfam" id="PF02302">
    <property type="entry name" value="PTS_IIB"/>
    <property type="match status" value="1"/>
</dbReference>
<keyword evidence="11 13" id="KW-0472">Membrane</keyword>
<feature type="transmembrane region" description="Helical" evidence="13">
    <location>
        <begin position="572"/>
        <end position="592"/>
    </location>
</feature>
<sequence length="638" mass="66850">MRITELLRKDTVILDLTASSKKQVIDELCAKLDEAGRLNDLAEFKAAILRREEQSTTGIGEGIAIPHAKTSAVKTPAIAFGRAVEGIDYEALDGQPSKLFFMIAASEGANNEHLETLARLSSLLMDTAVREKLLEAPTEEDVLRVIDEKERELAGEEPDVSEKKQEVDREPQEATEASPLGKVLAVTACPTGIAHTYMAADALKAKAEEMGIPFKVETNGSGGVKNRLTRQDIENATAIIVAADRQVEMERFAGKHVIQVPVAEGIRRPKELLEQAVKQDAPVYRGGGSAENRPGVPRQERTGFYKHLMSGVSNMLPFVVGGGILIAISFLFGIHAADPNDPSYNPIAGVLAEIGGKNAFALMIPVLAAFIAMSIADRPGFAPGMVGGLMAATGGAGFLGGLIAGFLAGYLVVGLKKAFAGLPHALDGIKSVLLYPLFGILLTGLVMIYIVIDPVKAVNEGLTAWLSGMGTANLVVLGLILGGMMAIDMGGPINKAAFTFGIAMIDAGNYAPHAAIMAGGMTPPLGLALATTFFKNRFTRAERDAGKTCYIMGLSFITEGAIPFAAADPVRVIPSLIAGSAVAGALAMIFGIGLPAPHGGIFVIPVVTGSALLYLLAIIAGAVVTALLVGLLKKPVKE</sequence>
<evidence type="ECO:0000259" key="15">
    <source>
        <dbReference type="PROSITE" id="PS51099"/>
    </source>
</evidence>
<evidence type="ECO:0000256" key="5">
    <source>
        <dbReference type="ARBA" id="ARBA00022553"/>
    </source>
</evidence>
<dbReference type="EMBL" id="BJXX01000154">
    <property type="protein sequence ID" value="GEN35853.1"/>
    <property type="molecule type" value="Genomic_DNA"/>
</dbReference>
<evidence type="ECO:0000313" key="17">
    <source>
        <dbReference type="EMBL" id="GEN35853.1"/>
    </source>
</evidence>
<feature type="transmembrane region" description="Helical" evidence="13">
    <location>
        <begin position="514"/>
        <end position="534"/>
    </location>
</feature>
<evidence type="ECO:0000256" key="8">
    <source>
        <dbReference type="ARBA" id="ARBA00022683"/>
    </source>
</evidence>
<dbReference type="GO" id="GO:0022877">
    <property type="term" value="F:protein-N(PI)-phosphohistidine-fructose phosphotransferase system transporter activity"/>
    <property type="evidence" value="ECO:0007669"/>
    <property type="project" value="InterPro"/>
</dbReference>
<evidence type="ECO:0000256" key="2">
    <source>
        <dbReference type="ARBA" id="ARBA00004496"/>
    </source>
</evidence>
<evidence type="ECO:0000256" key="9">
    <source>
        <dbReference type="ARBA" id="ARBA00022692"/>
    </source>
</evidence>
<reference evidence="17 18" key="1">
    <citation type="submission" date="2019-07" db="EMBL/GenBank/DDBJ databases">
        <title>Whole genome shotgun sequence of Aneurinibacillus danicus NBRC 102444.</title>
        <authorList>
            <person name="Hosoyama A."/>
            <person name="Uohara A."/>
            <person name="Ohji S."/>
            <person name="Ichikawa N."/>
        </authorList>
    </citation>
    <scope>NUCLEOTIDE SEQUENCE [LARGE SCALE GENOMIC DNA]</scope>
    <source>
        <strain evidence="17 18">NBRC 102444</strain>
    </source>
</reference>
<dbReference type="InterPro" id="IPR013011">
    <property type="entry name" value="PTS_EIIB_2"/>
</dbReference>
<dbReference type="CDD" id="cd00211">
    <property type="entry name" value="PTS_IIA_fru"/>
    <property type="match status" value="1"/>
</dbReference>
<evidence type="ECO:0000256" key="13">
    <source>
        <dbReference type="SAM" id="Phobius"/>
    </source>
</evidence>
<dbReference type="AlphaFoldDB" id="A0A511VE58"/>
<dbReference type="CDD" id="cd05569">
    <property type="entry name" value="PTS_IIB_fructose"/>
    <property type="match status" value="1"/>
</dbReference>
<feature type="domain" description="PTS EIIA type-2" evidence="14">
    <location>
        <begin position="5"/>
        <end position="149"/>
    </location>
</feature>
<organism evidence="17 18">
    <name type="scientific">Aneurinibacillus danicus</name>
    <dbReference type="NCBI Taxonomy" id="267746"/>
    <lineage>
        <taxon>Bacteria</taxon>
        <taxon>Bacillati</taxon>
        <taxon>Bacillota</taxon>
        <taxon>Bacilli</taxon>
        <taxon>Bacillales</taxon>
        <taxon>Paenibacillaceae</taxon>
        <taxon>Aneurinibacillus group</taxon>
        <taxon>Aneurinibacillus</taxon>
    </lineage>
</organism>
<evidence type="ECO:0000256" key="1">
    <source>
        <dbReference type="ARBA" id="ARBA00004429"/>
    </source>
</evidence>
<dbReference type="GO" id="GO:0090563">
    <property type="term" value="F:protein-phosphocysteine-sugar phosphotransferase activity"/>
    <property type="evidence" value="ECO:0007669"/>
    <property type="project" value="TreeGrafter"/>
</dbReference>
<dbReference type="PROSITE" id="PS00372">
    <property type="entry name" value="PTS_EIIA_TYPE_2_HIS"/>
    <property type="match status" value="1"/>
</dbReference>
<dbReference type="NCBIfam" id="TIGR00848">
    <property type="entry name" value="fruA"/>
    <property type="match status" value="1"/>
</dbReference>
<feature type="compositionally biased region" description="Basic and acidic residues" evidence="12">
    <location>
        <begin position="151"/>
        <end position="172"/>
    </location>
</feature>
<feature type="domain" description="PTS EIIC type-2" evidence="16">
    <location>
        <begin position="304"/>
        <end position="638"/>
    </location>
</feature>
<evidence type="ECO:0000256" key="3">
    <source>
        <dbReference type="ARBA" id="ARBA00022448"/>
    </source>
</evidence>
<feature type="transmembrane region" description="Helical" evidence="13">
    <location>
        <begin position="464"/>
        <end position="487"/>
    </location>
</feature>
<feature type="transmembrane region" description="Helical" evidence="13">
    <location>
        <begin position="612"/>
        <end position="632"/>
    </location>
</feature>
<dbReference type="FunFam" id="3.40.50.2300:FF:000014">
    <property type="entry name" value="PTS system fructose-like transporter subunit IIB"/>
    <property type="match status" value="1"/>
</dbReference>
<dbReference type="PANTHER" id="PTHR30505:SF28">
    <property type="entry name" value="PTS SYSTEM 2-O-ALPHA-MANNOSYL-D-GLYCERATE-SPECIFIC EIIABC COMPONENT"/>
    <property type="match status" value="1"/>
</dbReference>
<dbReference type="InterPro" id="IPR003352">
    <property type="entry name" value="PTS_EIIC"/>
</dbReference>
<dbReference type="OrthoDB" id="9782569at2"/>
<proteinExistence type="predicted"/>
<keyword evidence="3" id="KW-0813">Transport</keyword>
<dbReference type="Gene3D" id="3.40.930.10">
    <property type="entry name" value="Mannitol-specific EII, Chain A"/>
    <property type="match status" value="1"/>
</dbReference>
<evidence type="ECO:0000256" key="12">
    <source>
        <dbReference type="SAM" id="MobiDB-lite"/>
    </source>
</evidence>
<protein>
    <submittedName>
        <fullName evidence="17">PTS system fructose-specific EIIABC component</fullName>
    </submittedName>
</protein>
<dbReference type="InterPro" id="IPR013014">
    <property type="entry name" value="PTS_EIIC_2"/>
</dbReference>
<evidence type="ECO:0000256" key="6">
    <source>
        <dbReference type="ARBA" id="ARBA00022597"/>
    </source>
</evidence>
<feature type="domain" description="PTS EIIB type-2" evidence="15">
    <location>
        <begin position="183"/>
        <end position="278"/>
    </location>
</feature>